<evidence type="ECO:0000256" key="2">
    <source>
        <dbReference type="ARBA" id="ARBA00008577"/>
    </source>
</evidence>
<organism evidence="8 9">
    <name type="scientific">Adiantum capillus-veneris</name>
    <name type="common">Maidenhair fern</name>
    <dbReference type="NCBI Taxonomy" id="13818"/>
    <lineage>
        <taxon>Eukaryota</taxon>
        <taxon>Viridiplantae</taxon>
        <taxon>Streptophyta</taxon>
        <taxon>Embryophyta</taxon>
        <taxon>Tracheophyta</taxon>
        <taxon>Polypodiopsida</taxon>
        <taxon>Polypodiidae</taxon>
        <taxon>Polypodiales</taxon>
        <taxon>Pteridineae</taxon>
        <taxon>Pteridaceae</taxon>
        <taxon>Vittarioideae</taxon>
        <taxon>Adiantum</taxon>
    </lineage>
</organism>
<proteinExistence type="inferred from homology"/>
<comment type="subcellular location">
    <subcellularLocation>
        <location evidence="1">Membrane</location>
        <topology evidence="1">Multi-pass membrane protein</topology>
    </subcellularLocation>
</comment>
<dbReference type="GO" id="GO:0006813">
    <property type="term" value="P:potassium ion transport"/>
    <property type="evidence" value="ECO:0007669"/>
    <property type="project" value="InterPro"/>
</dbReference>
<accession>A0A9D4UB76</accession>
<gene>
    <name evidence="8" type="ORF">GOP47_0020511</name>
</gene>
<protein>
    <recommendedName>
        <fullName evidence="7">RCK N-terminal domain-containing protein</fullName>
    </recommendedName>
</protein>
<evidence type="ECO:0000313" key="8">
    <source>
        <dbReference type="EMBL" id="KAI5063841.1"/>
    </source>
</evidence>
<evidence type="ECO:0000256" key="4">
    <source>
        <dbReference type="ARBA" id="ARBA00022989"/>
    </source>
</evidence>
<dbReference type="PANTHER" id="PTHR31563:SF13">
    <property type="entry name" value="ION CHANNEL POLLUX-LIKE 1-RELATED"/>
    <property type="match status" value="1"/>
</dbReference>
<dbReference type="AlphaFoldDB" id="A0A9D4UB76"/>
<dbReference type="EMBL" id="JABFUD020000020">
    <property type="protein sequence ID" value="KAI5063841.1"/>
    <property type="molecule type" value="Genomic_DNA"/>
</dbReference>
<dbReference type="SUPFAM" id="SSF81324">
    <property type="entry name" value="Voltage-gated potassium channels"/>
    <property type="match status" value="1"/>
</dbReference>
<dbReference type="Pfam" id="PF06241">
    <property type="entry name" value="Castor_Poll_mid"/>
    <property type="match status" value="1"/>
</dbReference>
<feature type="transmembrane region" description="Helical" evidence="6">
    <location>
        <begin position="205"/>
        <end position="226"/>
    </location>
</feature>
<dbReference type="PROSITE" id="PS51201">
    <property type="entry name" value="RCK_N"/>
    <property type="match status" value="1"/>
</dbReference>
<evidence type="ECO:0000256" key="1">
    <source>
        <dbReference type="ARBA" id="ARBA00004141"/>
    </source>
</evidence>
<name>A0A9D4UB76_ADICA</name>
<dbReference type="Gene3D" id="3.40.50.720">
    <property type="entry name" value="NAD(P)-binding Rossmann-like Domain"/>
    <property type="match status" value="1"/>
</dbReference>
<sequence length="853" mass="94931">MVPLHLHDAPPLHLLSLPLPNRSQKFSIERALFKQRRLAARALASEGRHLQNWNGDQSLGSKGLKKGWWKKVITCWDHVLSSCNLNQDALKSLKDVLIEDGQALMLSLKVVAGLLGVVFLLVKMRRSVAKTLFLTIQTCFSIFVTNSKRGLPVATPLHLGQFSTLTSSLDKLSFLWTPTLNLGYVKEGVPRFSYIFDILLEQHPITYIILLTTVCLTLICIGGFLFTNFRSFKQKPGDSFWDAWACICSSSTHLKEKTPLERGIGLVLAVGGLLFYSLLTSTMTAQFKSRMEWLREGAHSEVMEEGHVVICGANNHLATVLRQLDKSHQLALREHSTKLQKQTVLLLSENERKFTEKMVSDALKDLRQLNVLIRSGSLSDTASFEKVGANKAQSIIVLASNTNKYEADADSVLTVLALQPLLDSYFGKLVVEVYNVSTAELLKSSTGLKINTLQNLSSKILVQCSRQPGLIDVYQELLDHDKQVLNVRSFPTLAGITYQQLRRGLSQAIVCGLVREGKVDFHPPDHLLLKEYDKVLMICAKEGYKNSSQVLIESSNVEGELAKDTVSTSSTGSVSKAVEWWAGPKERILILGWHPRVSEMITEFDDYVGPGTELIILAETPKEEREHILSRKIHKPLQNVEVNHQVGNPMSRTDVEAAIMHPLPKSKSGCLVKKQKMPDSTKMPLSILVIADSKWRAGDMSRPDKTSVLALLLAENVCKKLALEVNSLVAEFVDYKLGKQVMNLCPDLKAIGTDEITGLVTAQVAEQSELGDVWTELLNSWGDEIYVKDINRYLKAGEAASFAELAERAQLRKEIAIGYTMGGQTVINPPSKDIPLQFSEKDALMVISEYQYT</sequence>
<evidence type="ECO:0000256" key="6">
    <source>
        <dbReference type="SAM" id="Phobius"/>
    </source>
</evidence>
<dbReference type="InterPro" id="IPR003148">
    <property type="entry name" value="RCK_N"/>
</dbReference>
<dbReference type="Proteomes" id="UP000886520">
    <property type="component" value="Chromosome 20"/>
</dbReference>
<dbReference type="GO" id="GO:0016020">
    <property type="term" value="C:membrane"/>
    <property type="evidence" value="ECO:0007669"/>
    <property type="project" value="UniProtKB-SubCell"/>
</dbReference>
<dbReference type="OrthoDB" id="1923901at2759"/>
<reference evidence="8" key="1">
    <citation type="submission" date="2021-01" db="EMBL/GenBank/DDBJ databases">
        <title>Adiantum capillus-veneris genome.</title>
        <authorList>
            <person name="Fang Y."/>
            <person name="Liao Q."/>
        </authorList>
    </citation>
    <scope>NUCLEOTIDE SEQUENCE</scope>
    <source>
        <strain evidence="8">H3</strain>
        <tissue evidence="8">Leaf</tissue>
    </source>
</reference>
<feature type="transmembrane region" description="Helical" evidence="6">
    <location>
        <begin position="264"/>
        <end position="285"/>
    </location>
</feature>
<comment type="similarity">
    <text evidence="2">Belongs to the castor/pollux (TC 1.A.1.23) family.</text>
</comment>
<dbReference type="InterPro" id="IPR010420">
    <property type="entry name" value="CASTOR/POLLUX/SYM8_dom"/>
</dbReference>
<dbReference type="InterPro" id="IPR044849">
    <property type="entry name" value="CASTOR/POLLUX/SYM8-like"/>
</dbReference>
<evidence type="ECO:0000313" key="9">
    <source>
        <dbReference type="Proteomes" id="UP000886520"/>
    </source>
</evidence>
<keyword evidence="4 6" id="KW-1133">Transmembrane helix</keyword>
<dbReference type="Pfam" id="PF22614">
    <property type="entry name" value="Slo-like_RCK"/>
    <property type="match status" value="1"/>
</dbReference>
<dbReference type="PANTHER" id="PTHR31563">
    <property type="entry name" value="ION CHANNEL POLLUX-RELATED"/>
    <property type="match status" value="1"/>
</dbReference>
<keyword evidence="5 6" id="KW-0472">Membrane</keyword>
<feature type="domain" description="RCK N-terminal" evidence="7">
    <location>
        <begin position="305"/>
        <end position="454"/>
    </location>
</feature>
<keyword evidence="9" id="KW-1185">Reference proteome</keyword>
<evidence type="ECO:0000259" key="7">
    <source>
        <dbReference type="PROSITE" id="PS51201"/>
    </source>
</evidence>
<keyword evidence="3 6" id="KW-0812">Transmembrane</keyword>
<feature type="transmembrane region" description="Helical" evidence="6">
    <location>
        <begin position="103"/>
        <end position="122"/>
    </location>
</feature>
<evidence type="ECO:0000256" key="5">
    <source>
        <dbReference type="ARBA" id="ARBA00023136"/>
    </source>
</evidence>
<evidence type="ECO:0000256" key="3">
    <source>
        <dbReference type="ARBA" id="ARBA00022692"/>
    </source>
</evidence>
<comment type="caution">
    <text evidence="8">The sequence shown here is derived from an EMBL/GenBank/DDBJ whole genome shotgun (WGS) entry which is preliminary data.</text>
</comment>